<accession>A0AAN9I1X6</accession>
<dbReference type="EMBL" id="JAYKXN010000008">
    <property type="protein sequence ID" value="KAK7262807.1"/>
    <property type="molecule type" value="Genomic_DNA"/>
</dbReference>
<name>A0AAN9I1X6_CLITE</name>
<dbReference type="Proteomes" id="UP001359559">
    <property type="component" value="Unassembled WGS sequence"/>
</dbReference>
<evidence type="ECO:0000313" key="2">
    <source>
        <dbReference type="Proteomes" id="UP001359559"/>
    </source>
</evidence>
<sequence>MTSCSLCKEENIKHLIQLLYGSIILSCHHNYATMSPTIVMLCVPHQCLLLARRKGKVKGVGAWQRLLVGKGAKENVRRKGKIRRGARLLSSVEFRIYRVRAKVIQKHKGTINLQDPQFLSSYISIAISQLLHLNPQIRFGEFPNSSLSSIL</sequence>
<gene>
    <name evidence="1" type="ORF">RJT34_30388</name>
</gene>
<dbReference type="AlphaFoldDB" id="A0AAN9I1X6"/>
<evidence type="ECO:0000313" key="1">
    <source>
        <dbReference type="EMBL" id="KAK7262807.1"/>
    </source>
</evidence>
<proteinExistence type="predicted"/>
<reference evidence="1 2" key="1">
    <citation type="submission" date="2024-01" db="EMBL/GenBank/DDBJ databases">
        <title>The genomes of 5 underutilized Papilionoideae crops provide insights into root nodulation and disease resistance.</title>
        <authorList>
            <person name="Yuan L."/>
        </authorList>
    </citation>
    <scope>NUCLEOTIDE SEQUENCE [LARGE SCALE GENOMIC DNA]</scope>
    <source>
        <strain evidence="1">LY-2023</strain>
        <tissue evidence="1">Leaf</tissue>
    </source>
</reference>
<organism evidence="1 2">
    <name type="scientific">Clitoria ternatea</name>
    <name type="common">Butterfly pea</name>
    <dbReference type="NCBI Taxonomy" id="43366"/>
    <lineage>
        <taxon>Eukaryota</taxon>
        <taxon>Viridiplantae</taxon>
        <taxon>Streptophyta</taxon>
        <taxon>Embryophyta</taxon>
        <taxon>Tracheophyta</taxon>
        <taxon>Spermatophyta</taxon>
        <taxon>Magnoliopsida</taxon>
        <taxon>eudicotyledons</taxon>
        <taxon>Gunneridae</taxon>
        <taxon>Pentapetalae</taxon>
        <taxon>rosids</taxon>
        <taxon>fabids</taxon>
        <taxon>Fabales</taxon>
        <taxon>Fabaceae</taxon>
        <taxon>Papilionoideae</taxon>
        <taxon>50 kb inversion clade</taxon>
        <taxon>NPAAA clade</taxon>
        <taxon>indigoferoid/millettioid clade</taxon>
        <taxon>Phaseoleae</taxon>
        <taxon>Clitoria</taxon>
    </lineage>
</organism>
<comment type="caution">
    <text evidence="1">The sequence shown here is derived from an EMBL/GenBank/DDBJ whole genome shotgun (WGS) entry which is preliminary data.</text>
</comment>
<keyword evidence="2" id="KW-1185">Reference proteome</keyword>
<protein>
    <submittedName>
        <fullName evidence="1">Uncharacterized protein</fullName>
    </submittedName>
</protein>